<feature type="domain" description="CRAL-TRIO" evidence="1">
    <location>
        <begin position="4"/>
        <end position="160"/>
    </location>
</feature>
<evidence type="ECO:0000313" key="2">
    <source>
        <dbReference type="Proteomes" id="UP001652660"/>
    </source>
</evidence>
<organism evidence="2 3">
    <name type="scientific">Coffea arabica</name>
    <name type="common">Arabian coffee</name>
    <dbReference type="NCBI Taxonomy" id="13443"/>
    <lineage>
        <taxon>Eukaryota</taxon>
        <taxon>Viridiplantae</taxon>
        <taxon>Streptophyta</taxon>
        <taxon>Embryophyta</taxon>
        <taxon>Tracheophyta</taxon>
        <taxon>Spermatophyta</taxon>
        <taxon>Magnoliopsida</taxon>
        <taxon>eudicotyledons</taxon>
        <taxon>Gunneridae</taxon>
        <taxon>Pentapetalae</taxon>
        <taxon>asterids</taxon>
        <taxon>lamiids</taxon>
        <taxon>Gentianales</taxon>
        <taxon>Rubiaceae</taxon>
        <taxon>Ixoroideae</taxon>
        <taxon>Gardenieae complex</taxon>
        <taxon>Bertiereae - Coffeeae clade</taxon>
        <taxon>Coffeeae</taxon>
        <taxon>Coffea</taxon>
    </lineage>
</organism>
<proteinExistence type="predicted"/>
<dbReference type="RefSeq" id="XP_027073876.1">
    <property type="nucleotide sequence ID" value="XM_027218075.2"/>
</dbReference>
<evidence type="ECO:0000313" key="3">
    <source>
        <dbReference type="RefSeq" id="XP_027073876.1"/>
    </source>
</evidence>
<keyword evidence="2" id="KW-1185">Reference proteome</keyword>
<dbReference type="OrthoDB" id="365077at2759"/>
<evidence type="ECO:0000259" key="1">
    <source>
        <dbReference type="SMART" id="SM00516"/>
    </source>
</evidence>
<dbReference type="PANTHER" id="PTHR48411">
    <property type="entry name" value="OS01G0948300 PROTEIN"/>
    <property type="match status" value="1"/>
</dbReference>
<sequence length="201" mass="23684">MPLEIDQAVEHIQHLDLFEIRGRDNDQRKILRIVGKHFPAKVVSVESVKKYLEKYIFPELEEEPFSIVYFNARVEKKENFPGISALKSINDAIPVKVRNNLQAVYFVHPGLHSRLFLATFGRFILTGGLYGKFKYISWLTYLRQHVRRNQIEIPEFVQDHDRHLELRPTIEYCLEIEHPRPRCSLIQSDSAFDVYSMRCIA</sequence>
<gene>
    <name evidence="3" type="primary">LOC113698298</name>
</gene>
<protein>
    <recommendedName>
        <fullName evidence="1">CRAL-TRIO domain-containing protein</fullName>
    </recommendedName>
</protein>
<dbReference type="GeneID" id="113698298"/>
<dbReference type="Pfam" id="PF13716">
    <property type="entry name" value="CRAL_TRIO_2"/>
    <property type="match status" value="1"/>
</dbReference>
<dbReference type="PANTHER" id="PTHR48411:SF1">
    <property type="entry name" value="OS01G0948300 PROTEIN"/>
    <property type="match status" value="1"/>
</dbReference>
<name>A0A6P6T7W7_COFAR</name>
<reference evidence="2" key="1">
    <citation type="journal article" date="2025" name="Foods">
        <title>Unveiling the Microbial Signatures of Arabica Coffee Cherries: Insights into Ripeness Specific Diversity, Functional Traits, and Implications for Quality and Safety.</title>
        <authorList>
            <consortium name="RefSeq"/>
            <person name="Tenea G.N."/>
            <person name="Cifuentes V."/>
            <person name="Reyes P."/>
            <person name="Cevallos-Vallejos M."/>
        </authorList>
    </citation>
    <scope>NUCLEOTIDE SEQUENCE [LARGE SCALE GENOMIC DNA]</scope>
</reference>
<dbReference type="InterPro" id="IPR001251">
    <property type="entry name" value="CRAL-TRIO_dom"/>
</dbReference>
<dbReference type="Proteomes" id="UP001652660">
    <property type="component" value="Chromosome 7c"/>
</dbReference>
<dbReference type="SMART" id="SM00516">
    <property type="entry name" value="SEC14"/>
    <property type="match status" value="1"/>
</dbReference>
<accession>A0A6P6T7W7</accession>
<dbReference type="InterPro" id="IPR036865">
    <property type="entry name" value="CRAL-TRIO_dom_sf"/>
</dbReference>
<dbReference type="AlphaFoldDB" id="A0A6P6T7W7"/>
<reference evidence="3" key="2">
    <citation type="submission" date="2025-08" db="UniProtKB">
        <authorList>
            <consortium name="RefSeq"/>
        </authorList>
    </citation>
    <scope>IDENTIFICATION</scope>
    <source>
        <tissue evidence="3">Leaves</tissue>
    </source>
</reference>
<dbReference type="Gene3D" id="3.40.525.10">
    <property type="entry name" value="CRAL-TRIO lipid binding domain"/>
    <property type="match status" value="1"/>
</dbReference>